<dbReference type="GeneID" id="70136983"/>
<sequence length="562" mass="62638">MDALRSNLPGYYTPQQYTPVPLPTYPAPNFSAPSPYPRHHAIQTPSHLQHHQYDQSHLAHPQLSPQVVSQAQAPVHIGAPVQAAQDIPGESHADDENNNNASNKKSKGGPAPKGFGRTSAVYRIDDMGVKRRVNAEDFRAEVEERTRNGESCEQIADALIAQGAQVTSKSVSRWRILWGFRKRAVRKQSKPPKAKEERMNKKQIWQSKYKADITRMTQQGLEAEEIARIMTIRGMQLKKGSSTITRLQTVWKLRGTEESRIKNKRYLSRRKARQQQLDEFNNYARELGLDDPEEWVRRKMEEPAVKNMRRDAAFEMMGDAAPEPREPKAKATPSRPQTRRAASSFALDAQVSATDAMQDATGYEDESSDDEDLTVNPTPAARTLQSDHTPVDTELKQDLVDSDSDCSGEDAEYQPMEGVNPCDSYDLRDDAGHGYPPLSEQDDDDEDDFEDNNQSLDGNGLPIESNTHAPTLHATVGFTNAEMAYVPLPPSEQDSMEKLIGVADSCIAAAQLVKDLWLAKCYGQPGPRSLTGLPPSIRDIELARHRLKEAAHAAVNVLQYPA</sequence>
<dbReference type="AlphaFoldDB" id="A0A9P8UDZ5"/>
<feature type="compositionally biased region" description="Acidic residues" evidence="1">
    <location>
        <begin position="440"/>
        <end position="451"/>
    </location>
</feature>
<feature type="compositionally biased region" description="Acidic residues" evidence="1">
    <location>
        <begin position="362"/>
        <end position="373"/>
    </location>
</feature>
<feature type="compositionally biased region" description="Acidic residues" evidence="1">
    <location>
        <begin position="400"/>
        <end position="412"/>
    </location>
</feature>
<gene>
    <name evidence="2" type="ORF">BKA67DRAFT_662896</name>
</gene>
<proteinExistence type="predicted"/>
<organism evidence="2 3">
    <name type="scientific">Truncatella angustata</name>
    <dbReference type="NCBI Taxonomy" id="152316"/>
    <lineage>
        <taxon>Eukaryota</taxon>
        <taxon>Fungi</taxon>
        <taxon>Dikarya</taxon>
        <taxon>Ascomycota</taxon>
        <taxon>Pezizomycotina</taxon>
        <taxon>Sordariomycetes</taxon>
        <taxon>Xylariomycetidae</taxon>
        <taxon>Amphisphaeriales</taxon>
        <taxon>Sporocadaceae</taxon>
        <taxon>Truncatella</taxon>
    </lineage>
</organism>
<dbReference type="OrthoDB" id="3635128at2759"/>
<accession>A0A9P8UDZ5</accession>
<dbReference type="RefSeq" id="XP_045954689.1">
    <property type="nucleotide sequence ID" value="XM_046108092.1"/>
</dbReference>
<dbReference type="Proteomes" id="UP000758603">
    <property type="component" value="Unassembled WGS sequence"/>
</dbReference>
<evidence type="ECO:0000256" key="1">
    <source>
        <dbReference type="SAM" id="MobiDB-lite"/>
    </source>
</evidence>
<name>A0A9P8UDZ5_9PEZI</name>
<comment type="caution">
    <text evidence="2">The sequence shown here is derived from an EMBL/GenBank/DDBJ whole genome shotgun (WGS) entry which is preliminary data.</text>
</comment>
<keyword evidence="3" id="KW-1185">Reference proteome</keyword>
<feature type="region of interest" description="Disordered" evidence="1">
    <location>
        <begin position="318"/>
        <end position="466"/>
    </location>
</feature>
<reference evidence="2" key="1">
    <citation type="journal article" date="2021" name="Nat. Commun.">
        <title>Genetic determinants of endophytism in the Arabidopsis root mycobiome.</title>
        <authorList>
            <person name="Mesny F."/>
            <person name="Miyauchi S."/>
            <person name="Thiergart T."/>
            <person name="Pickel B."/>
            <person name="Atanasova L."/>
            <person name="Karlsson M."/>
            <person name="Huettel B."/>
            <person name="Barry K.W."/>
            <person name="Haridas S."/>
            <person name="Chen C."/>
            <person name="Bauer D."/>
            <person name="Andreopoulos W."/>
            <person name="Pangilinan J."/>
            <person name="LaButti K."/>
            <person name="Riley R."/>
            <person name="Lipzen A."/>
            <person name="Clum A."/>
            <person name="Drula E."/>
            <person name="Henrissat B."/>
            <person name="Kohler A."/>
            <person name="Grigoriev I.V."/>
            <person name="Martin F.M."/>
            <person name="Hacquard S."/>
        </authorList>
    </citation>
    <scope>NUCLEOTIDE SEQUENCE</scope>
    <source>
        <strain evidence="2">MPI-SDFR-AT-0073</strain>
    </source>
</reference>
<feature type="compositionally biased region" description="Basic and acidic residues" evidence="1">
    <location>
        <begin position="389"/>
        <end position="399"/>
    </location>
</feature>
<feature type="region of interest" description="Disordered" evidence="1">
    <location>
        <begin position="87"/>
        <end position="118"/>
    </location>
</feature>
<evidence type="ECO:0000313" key="2">
    <source>
        <dbReference type="EMBL" id="KAH6648177.1"/>
    </source>
</evidence>
<evidence type="ECO:0000313" key="3">
    <source>
        <dbReference type="Proteomes" id="UP000758603"/>
    </source>
</evidence>
<dbReference type="EMBL" id="JAGPXC010000008">
    <property type="protein sequence ID" value="KAH6648177.1"/>
    <property type="molecule type" value="Genomic_DNA"/>
</dbReference>
<feature type="region of interest" description="Disordered" evidence="1">
    <location>
        <begin position="1"/>
        <end position="58"/>
    </location>
</feature>
<protein>
    <submittedName>
        <fullName evidence="2">Uncharacterized protein</fullName>
    </submittedName>
</protein>